<evidence type="ECO:0000256" key="3">
    <source>
        <dbReference type="ARBA" id="ARBA00022475"/>
    </source>
</evidence>
<feature type="compositionally biased region" description="Basic and acidic residues" evidence="7">
    <location>
        <begin position="413"/>
        <end position="423"/>
    </location>
</feature>
<accession>A0A101U747</accession>
<evidence type="ECO:0000256" key="5">
    <source>
        <dbReference type="ARBA" id="ARBA00022989"/>
    </source>
</evidence>
<dbReference type="EMBL" id="LMWY01000005">
    <property type="protein sequence ID" value="KUO05289.1"/>
    <property type="molecule type" value="Genomic_DNA"/>
</dbReference>
<evidence type="ECO:0000313" key="11">
    <source>
        <dbReference type="Proteomes" id="UP000053429"/>
    </source>
</evidence>
<dbReference type="PROSITE" id="PS50850">
    <property type="entry name" value="MFS"/>
    <property type="match status" value="1"/>
</dbReference>
<dbReference type="PANTHER" id="PTHR23513">
    <property type="entry name" value="INTEGRAL MEMBRANE EFFLUX PROTEIN-RELATED"/>
    <property type="match status" value="1"/>
</dbReference>
<sequence length="431" mass="43456">MKLGEVVVDVAPLRSSRDFRLIFATQAISMVGTHLTSVAASLQIYHLTGSSVQVGLMSLVLGLSLLVGLVTGGLLADRADRRKVMLVTRAATAVVIAGLAVNAALPDPQVWFVFVAAVLAGFTAGLGGPALMAATPALVTPGQLAAAGALTTLTAQLGGMIGPSLAGVIAAGPGVAWCFAIDAAVYVVGLALLAPLPKLAPEGTAEPQHPLKAMGEGLRFLRGNQVVAGLLLIDVCAVVFAMPYALFPELGTEHFGGGPSTVGLLYTAPAVGSFFGALTSGWTGRVHHTGRALIGAVAVWGVAITCFGLSPNLWLALVFLALAGLGDTVSEILRRALLQHYTPDRLQGRVGSLWLAQATAGPSVGNVEAGLVARALGSSSGAVVVGGVVCLAGVGALALAMPALRKATLSRPPDADGNDRETPAEASPAAD</sequence>
<evidence type="ECO:0000256" key="7">
    <source>
        <dbReference type="SAM" id="MobiDB-lite"/>
    </source>
</evidence>
<dbReference type="Pfam" id="PF05977">
    <property type="entry name" value="MFS_3"/>
    <property type="match status" value="1"/>
</dbReference>
<dbReference type="NCBIfam" id="NF007792">
    <property type="entry name" value="PRK10489.1"/>
    <property type="match status" value="1"/>
</dbReference>
<dbReference type="Proteomes" id="UP000053429">
    <property type="component" value="Unassembled WGS sequence"/>
</dbReference>
<dbReference type="AlphaFoldDB" id="A0A101U747"/>
<dbReference type="RefSeq" id="WP_062717318.1">
    <property type="nucleotide sequence ID" value="NZ_KQ948925.1"/>
</dbReference>
<feature type="transmembrane region" description="Helical" evidence="8">
    <location>
        <begin position="111"/>
        <end position="132"/>
    </location>
</feature>
<feature type="region of interest" description="Disordered" evidence="7">
    <location>
        <begin position="409"/>
        <end position="431"/>
    </location>
</feature>
<proteinExistence type="predicted"/>
<keyword evidence="4 8" id="KW-0812">Transmembrane</keyword>
<keyword evidence="6 8" id="KW-0472">Membrane</keyword>
<reference evidence="10 11" key="1">
    <citation type="submission" date="2015-10" db="EMBL/GenBank/DDBJ databases">
        <title>Draft genome sequence of Streptomyces caeruleatus NRRL B-24802, type strain for the species Streptomyces caeruleatus.</title>
        <authorList>
            <person name="Ruckert C."/>
            <person name="Winkler A."/>
            <person name="Kalinowski J."/>
            <person name="Kampfer P."/>
            <person name="Glaeser S."/>
        </authorList>
    </citation>
    <scope>NUCLEOTIDE SEQUENCE [LARGE SCALE GENOMIC DNA]</scope>
    <source>
        <strain evidence="10 11">NRRL B-24802</strain>
    </source>
</reference>
<dbReference type="InterPro" id="IPR036259">
    <property type="entry name" value="MFS_trans_sf"/>
</dbReference>
<evidence type="ECO:0000313" key="10">
    <source>
        <dbReference type="EMBL" id="KUO05289.1"/>
    </source>
</evidence>
<feature type="transmembrane region" description="Helical" evidence="8">
    <location>
        <begin position="226"/>
        <end position="247"/>
    </location>
</feature>
<dbReference type="InterPro" id="IPR020846">
    <property type="entry name" value="MFS_dom"/>
</dbReference>
<dbReference type="Gene3D" id="1.20.1250.20">
    <property type="entry name" value="MFS general substrate transporter like domains"/>
    <property type="match status" value="2"/>
</dbReference>
<evidence type="ECO:0000256" key="4">
    <source>
        <dbReference type="ARBA" id="ARBA00022692"/>
    </source>
</evidence>
<dbReference type="OrthoDB" id="5494559at2"/>
<name>A0A101U747_9ACTN</name>
<feature type="transmembrane region" description="Helical" evidence="8">
    <location>
        <begin position="259"/>
        <end position="280"/>
    </location>
</feature>
<evidence type="ECO:0000259" key="9">
    <source>
        <dbReference type="PROSITE" id="PS50850"/>
    </source>
</evidence>
<dbReference type="GO" id="GO:0022857">
    <property type="term" value="F:transmembrane transporter activity"/>
    <property type="evidence" value="ECO:0007669"/>
    <property type="project" value="InterPro"/>
</dbReference>
<keyword evidence="5 8" id="KW-1133">Transmembrane helix</keyword>
<evidence type="ECO:0000256" key="8">
    <source>
        <dbReference type="SAM" id="Phobius"/>
    </source>
</evidence>
<protein>
    <submittedName>
        <fullName evidence="10">MFS transporter</fullName>
    </submittedName>
</protein>
<organism evidence="10 11">
    <name type="scientific">Streptomyces caeruleatus</name>
    <dbReference type="NCBI Taxonomy" id="661399"/>
    <lineage>
        <taxon>Bacteria</taxon>
        <taxon>Bacillati</taxon>
        <taxon>Actinomycetota</taxon>
        <taxon>Actinomycetes</taxon>
        <taxon>Kitasatosporales</taxon>
        <taxon>Streptomycetaceae</taxon>
        <taxon>Streptomyces</taxon>
    </lineage>
</organism>
<dbReference type="STRING" id="661399.AQJ67_07925"/>
<dbReference type="InterPro" id="IPR010290">
    <property type="entry name" value="TM_effector"/>
</dbReference>
<feature type="transmembrane region" description="Helical" evidence="8">
    <location>
        <begin position="86"/>
        <end position="105"/>
    </location>
</feature>
<evidence type="ECO:0000256" key="1">
    <source>
        <dbReference type="ARBA" id="ARBA00004429"/>
    </source>
</evidence>
<evidence type="ECO:0000256" key="2">
    <source>
        <dbReference type="ARBA" id="ARBA00022448"/>
    </source>
</evidence>
<keyword evidence="11" id="KW-1185">Reference proteome</keyword>
<evidence type="ECO:0000256" key="6">
    <source>
        <dbReference type="ARBA" id="ARBA00023136"/>
    </source>
</evidence>
<keyword evidence="3" id="KW-1003">Cell membrane</keyword>
<feature type="transmembrane region" description="Helical" evidence="8">
    <location>
        <begin position="292"/>
        <end position="325"/>
    </location>
</feature>
<keyword evidence="2" id="KW-0813">Transport</keyword>
<feature type="transmembrane region" description="Helical" evidence="8">
    <location>
        <begin position="54"/>
        <end position="74"/>
    </location>
</feature>
<dbReference type="GO" id="GO:0005886">
    <property type="term" value="C:plasma membrane"/>
    <property type="evidence" value="ECO:0007669"/>
    <property type="project" value="UniProtKB-SubCell"/>
</dbReference>
<comment type="caution">
    <text evidence="10">The sequence shown here is derived from an EMBL/GenBank/DDBJ whole genome shotgun (WGS) entry which is preliminary data.</text>
</comment>
<feature type="transmembrane region" description="Helical" evidence="8">
    <location>
        <begin position="21"/>
        <end position="42"/>
    </location>
</feature>
<feature type="transmembrane region" description="Helical" evidence="8">
    <location>
        <begin position="381"/>
        <end position="401"/>
    </location>
</feature>
<dbReference type="PANTHER" id="PTHR23513:SF9">
    <property type="entry name" value="ENTEROBACTIN EXPORTER ENTS"/>
    <property type="match status" value="1"/>
</dbReference>
<comment type="subcellular location">
    <subcellularLocation>
        <location evidence="1">Cell inner membrane</location>
        <topology evidence="1">Multi-pass membrane protein</topology>
    </subcellularLocation>
</comment>
<dbReference type="CDD" id="cd06173">
    <property type="entry name" value="MFS_MefA_like"/>
    <property type="match status" value="1"/>
</dbReference>
<feature type="domain" description="Major facilitator superfamily (MFS) profile" evidence="9">
    <location>
        <begin position="4"/>
        <end position="405"/>
    </location>
</feature>
<gene>
    <name evidence="10" type="ORF">AQJ67_07925</name>
</gene>
<dbReference type="SUPFAM" id="SSF103473">
    <property type="entry name" value="MFS general substrate transporter"/>
    <property type="match status" value="1"/>
</dbReference>